<evidence type="ECO:0000313" key="2">
    <source>
        <dbReference type="Proteomes" id="UP001140096"/>
    </source>
</evidence>
<dbReference type="EMBL" id="JANBUP010004387">
    <property type="protein sequence ID" value="KAJ2794171.1"/>
    <property type="molecule type" value="Genomic_DNA"/>
</dbReference>
<proteinExistence type="predicted"/>
<evidence type="ECO:0000313" key="1">
    <source>
        <dbReference type="EMBL" id="KAJ2794171.1"/>
    </source>
</evidence>
<name>A0ACC1KSI9_9FUNG</name>
<reference evidence="1" key="1">
    <citation type="submission" date="2022-07" db="EMBL/GenBank/DDBJ databases">
        <title>Phylogenomic reconstructions and comparative analyses of Kickxellomycotina fungi.</title>
        <authorList>
            <person name="Reynolds N.K."/>
            <person name="Stajich J.E."/>
            <person name="Barry K."/>
            <person name="Grigoriev I.V."/>
            <person name="Crous P."/>
            <person name="Smith M.E."/>
        </authorList>
    </citation>
    <scope>NUCLEOTIDE SEQUENCE</scope>
    <source>
        <strain evidence="1">CBS 102833</strain>
    </source>
</reference>
<comment type="caution">
    <text evidence="1">The sequence shown here is derived from an EMBL/GenBank/DDBJ whole genome shotgun (WGS) entry which is preliminary data.</text>
</comment>
<keyword evidence="2" id="KW-1185">Reference proteome</keyword>
<feature type="non-terminal residue" evidence="1">
    <location>
        <position position="129"/>
    </location>
</feature>
<organism evidence="1 2">
    <name type="scientific">Coemansia furcata</name>
    <dbReference type="NCBI Taxonomy" id="417177"/>
    <lineage>
        <taxon>Eukaryota</taxon>
        <taxon>Fungi</taxon>
        <taxon>Fungi incertae sedis</taxon>
        <taxon>Zoopagomycota</taxon>
        <taxon>Kickxellomycotina</taxon>
        <taxon>Kickxellomycetes</taxon>
        <taxon>Kickxellales</taxon>
        <taxon>Kickxellaceae</taxon>
        <taxon>Coemansia</taxon>
    </lineage>
</organism>
<gene>
    <name evidence="1" type="ORF">H4S07_006832</name>
</gene>
<dbReference type="Proteomes" id="UP001140096">
    <property type="component" value="Unassembled WGS sequence"/>
</dbReference>
<sequence>MDPGSRYNSPTPPHREPQSPLLDSDTKRQRVSRACDRCRRKKTKCDAKRPTCSHCQAISASCTYLDAAKKRGPPKGYIEAIENRLHKVEELLRGLVISDSTAARHVLEALRTSDSDDLAVVTDSSGMLF</sequence>
<protein>
    <submittedName>
        <fullName evidence="1">Uncharacterized protein</fullName>
    </submittedName>
</protein>
<accession>A0ACC1KSI9</accession>